<feature type="domain" description="B3/B4 tRNA-binding" evidence="1">
    <location>
        <begin position="62"/>
        <end position="220"/>
    </location>
</feature>
<dbReference type="PANTHER" id="PTHR39209:SF2">
    <property type="entry name" value="CYTOPLASMIC PROTEIN"/>
    <property type="match status" value="1"/>
</dbReference>
<dbReference type="Gene3D" id="3.50.40.10">
    <property type="entry name" value="Phenylalanyl-trna Synthetase, Chain B, domain 3"/>
    <property type="match status" value="1"/>
</dbReference>
<dbReference type="SUPFAM" id="SSF56037">
    <property type="entry name" value="PheT/TilS domain"/>
    <property type="match status" value="1"/>
</dbReference>
<dbReference type="PANTHER" id="PTHR39209">
    <property type="match status" value="1"/>
</dbReference>
<accession>A0ABU0MBT8</accession>
<comment type="caution">
    <text evidence="2">The sequence shown here is derived from an EMBL/GenBank/DDBJ whole genome shotgun (WGS) entry which is preliminary data.</text>
</comment>
<dbReference type="SMART" id="SM00873">
    <property type="entry name" value="B3_4"/>
    <property type="match status" value="1"/>
</dbReference>
<dbReference type="InterPro" id="IPR020825">
    <property type="entry name" value="Phe-tRNA_synthase-like_B3/B4"/>
</dbReference>
<dbReference type="Pfam" id="PF03483">
    <property type="entry name" value="B3_4"/>
    <property type="match status" value="1"/>
</dbReference>
<dbReference type="InterPro" id="IPR005146">
    <property type="entry name" value="B3/B4_tRNA-bd"/>
</dbReference>
<organism evidence="2 3">
    <name type="scientific">Kaistia geumhonensis</name>
    <dbReference type="NCBI Taxonomy" id="410839"/>
    <lineage>
        <taxon>Bacteria</taxon>
        <taxon>Pseudomonadati</taxon>
        <taxon>Pseudomonadota</taxon>
        <taxon>Alphaproteobacteria</taxon>
        <taxon>Hyphomicrobiales</taxon>
        <taxon>Kaistiaceae</taxon>
        <taxon>Kaistia</taxon>
    </lineage>
</organism>
<evidence type="ECO:0000259" key="1">
    <source>
        <dbReference type="SMART" id="SM00873"/>
    </source>
</evidence>
<evidence type="ECO:0000313" key="2">
    <source>
        <dbReference type="EMBL" id="MDQ0518437.1"/>
    </source>
</evidence>
<sequence>MQIDISELAEAFPEFRVAVVLFDGLSIPPIRPEPLDRAIAEREAAALERFGATELSAIDGVAAWRRAYRAFGIKKTSYRSSVERLMKNVLAGRRLPGINGFVDAYNAVSLAHVLPIGADDLDHVAGDIAFRFARPGDSFLDMAGGEDGEGGAGEDPPKPGEVVYADGEKVLCRRWNWRQDMRSLVLPATRRAVVTIQSNGWGSVEAAADDLLRLVAGTSGGRAAVFVAGRDRPRVEIVPPAV</sequence>
<evidence type="ECO:0000313" key="3">
    <source>
        <dbReference type="Proteomes" id="UP001223743"/>
    </source>
</evidence>
<name>A0ABU0MBT8_9HYPH</name>
<keyword evidence="3" id="KW-1185">Reference proteome</keyword>
<dbReference type="RefSeq" id="WP_266283966.1">
    <property type="nucleotide sequence ID" value="NZ_JAPKNF010000004.1"/>
</dbReference>
<protein>
    <submittedName>
        <fullName evidence="2">DNA/RNA-binding domain of Phe-tRNA-synthetase-like protein</fullName>
    </submittedName>
</protein>
<proteinExistence type="predicted"/>
<dbReference type="EMBL" id="JAUSWJ010000001">
    <property type="protein sequence ID" value="MDQ0518437.1"/>
    <property type="molecule type" value="Genomic_DNA"/>
</dbReference>
<dbReference type="Proteomes" id="UP001223743">
    <property type="component" value="Unassembled WGS sequence"/>
</dbReference>
<gene>
    <name evidence="2" type="ORF">QO015_004050</name>
</gene>
<reference evidence="2 3" key="1">
    <citation type="submission" date="2023-07" db="EMBL/GenBank/DDBJ databases">
        <title>Genomic Encyclopedia of Type Strains, Phase IV (KMG-IV): sequencing the most valuable type-strain genomes for metagenomic binning, comparative biology and taxonomic classification.</title>
        <authorList>
            <person name="Goeker M."/>
        </authorList>
    </citation>
    <scope>NUCLEOTIDE SEQUENCE [LARGE SCALE GENOMIC DNA]</scope>
    <source>
        <strain evidence="2 3">B1-1</strain>
    </source>
</reference>